<dbReference type="Proteomes" id="UP000233440">
    <property type="component" value="Unassembled WGS sequence"/>
</dbReference>
<dbReference type="RefSeq" id="WP_101354730.1">
    <property type="nucleotide sequence ID" value="NZ_PIQO01000009.1"/>
</dbReference>
<organism evidence="1 2">
    <name type="scientific">Heyndrickxia camelliae</name>
    <dbReference type="NCBI Taxonomy" id="1707093"/>
    <lineage>
        <taxon>Bacteria</taxon>
        <taxon>Bacillati</taxon>
        <taxon>Bacillota</taxon>
        <taxon>Bacilli</taxon>
        <taxon>Bacillales</taxon>
        <taxon>Bacillaceae</taxon>
        <taxon>Heyndrickxia</taxon>
    </lineage>
</organism>
<keyword evidence="2" id="KW-1185">Reference proteome</keyword>
<dbReference type="OrthoDB" id="2972281at2"/>
<dbReference type="Pfam" id="PF13076">
    <property type="entry name" value="Fur_reg_FbpA"/>
    <property type="match status" value="1"/>
</dbReference>
<evidence type="ECO:0000313" key="2">
    <source>
        <dbReference type="Proteomes" id="UP000233440"/>
    </source>
</evidence>
<dbReference type="AlphaFoldDB" id="A0A2N3LJE3"/>
<reference evidence="1 2" key="1">
    <citation type="submission" date="2017-11" db="EMBL/GenBank/DDBJ databases">
        <title>Bacillus camelliae sp. nov., isolated from pu'er tea.</title>
        <authorList>
            <person name="Niu L."/>
        </authorList>
    </citation>
    <scope>NUCLEOTIDE SEQUENCE [LARGE SCALE GENOMIC DNA]</scope>
    <source>
        <strain evidence="1 2">7578-1</strain>
    </source>
</reference>
<evidence type="ECO:0000313" key="1">
    <source>
        <dbReference type="EMBL" id="PKR84707.1"/>
    </source>
</evidence>
<proteinExistence type="predicted"/>
<dbReference type="EMBL" id="PIQO01000009">
    <property type="protein sequence ID" value="PKR84707.1"/>
    <property type="molecule type" value="Genomic_DNA"/>
</dbReference>
<comment type="caution">
    <text evidence="1">The sequence shown here is derived from an EMBL/GenBank/DDBJ whole genome shotgun (WGS) entry which is preliminary data.</text>
</comment>
<accession>A0A2N3LJE3</accession>
<protein>
    <submittedName>
        <fullName evidence="1">Fur-regulated basic protein FbpA</fullName>
    </submittedName>
</protein>
<name>A0A2N3LJE3_9BACI</name>
<dbReference type="InterPro" id="IPR025072">
    <property type="entry name" value="Fur_reg_FbpA"/>
</dbReference>
<gene>
    <name evidence="1" type="ORF">CWO92_13330</name>
</gene>
<sequence length="67" mass="8122">MGKLLKDAVEARRNELINKLIELEQFKKNDKHLFELTLSDLEHEYFKIQSQNHPHCGFDSIRWKNFH</sequence>